<dbReference type="OrthoDB" id="2300838at2"/>
<protein>
    <submittedName>
        <fullName evidence="2">Uncharacterized protein</fullName>
    </submittedName>
</protein>
<evidence type="ECO:0000256" key="1">
    <source>
        <dbReference type="SAM" id="MobiDB-lite"/>
    </source>
</evidence>
<organism evidence="2 3">
    <name type="scientific">Niallia circulans</name>
    <name type="common">Bacillus circulans</name>
    <dbReference type="NCBI Taxonomy" id="1397"/>
    <lineage>
        <taxon>Bacteria</taxon>
        <taxon>Bacillati</taxon>
        <taxon>Bacillota</taxon>
        <taxon>Bacilli</taxon>
        <taxon>Bacillales</taxon>
        <taxon>Bacillaceae</taxon>
        <taxon>Niallia</taxon>
    </lineage>
</organism>
<name>A0A0J1IN43_NIACI</name>
<dbReference type="PATRIC" id="fig|1397.4.peg.4036"/>
<feature type="region of interest" description="Disordered" evidence="1">
    <location>
        <begin position="32"/>
        <end position="66"/>
    </location>
</feature>
<dbReference type="AlphaFoldDB" id="A0A0J1IN43"/>
<sequence length="66" mass="7935">MKNEEETEEKKYDVVFDFKDLKDNDRIYIKDDPYPAEGAKKPTPERIKELSSTKNKMKRVLIKERD</sequence>
<accession>A0A0J1IN43</accession>
<reference evidence="2 3" key="1">
    <citation type="submission" date="2015-05" db="EMBL/GenBank/DDBJ databases">
        <title>Whole genome sequence and identification of bacterial endophytes from Costus igneus.</title>
        <authorList>
            <person name="Lee Y.P."/>
            <person name="Gan H.M."/>
            <person name="Eng W."/>
            <person name="Wheatley M.S."/>
            <person name="Caraballo A."/>
            <person name="Polter S."/>
            <person name="Savka M.A."/>
            <person name="Hudson A.O."/>
        </authorList>
    </citation>
    <scope>NUCLEOTIDE SEQUENCE [LARGE SCALE GENOMIC DNA]</scope>
    <source>
        <strain evidence="2 3">RIT379</strain>
    </source>
</reference>
<gene>
    <name evidence="2" type="ORF">ABW02_06805</name>
</gene>
<proteinExistence type="predicted"/>
<comment type="caution">
    <text evidence="2">The sequence shown here is derived from an EMBL/GenBank/DDBJ whole genome shotgun (WGS) entry which is preliminary data.</text>
</comment>
<dbReference type="EMBL" id="LDPH01000004">
    <property type="protein sequence ID" value="KLV27387.1"/>
    <property type="molecule type" value="Genomic_DNA"/>
</dbReference>
<dbReference type="Proteomes" id="UP000036045">
    <property type="component" value="Unassembled WGS sequence"/>
</dbReference>
<feature type="compositionally biased region" description="Basic and acidic residues" evidence="1">
    <location>
        <begin position="32"/>
        <end position="51"/>
    </location>
</feature>
<evidence type="ECO:0000313" key="2">
    <source>
        <dbReference type="EMBL" id="KLV27387.1"/>
    </source>
</evidence>
<evidence type="ECO:0000313" key="3">
    <source>
        <dbReference type="Proteomes" id="UP000036045"/>
    </source>
</evidence>
<keyword evidence="3" id="KW-1185">Reference proteome</keyword>